<dbReference type="Pfam" id="PF00348">
    <property type="entry name" value="polyprenyl_synt"/>
    <property type="match status" value="1"/>
</dbReference>
<dbReference type="EMBL" id="LIAV01000386">
    <property type="protein sequence ID" value="KRO37775.1"/>
    <property type="molecule type" value="Genomic_DNA"/>
</dbReference>
<dbReference type="CDD" id="cd00685">
    <property type="entry name" value="Trans_IPPS_HT"/>
    <property type="match status" value="1"/>
</dbReference>
<evidence type="ECO:0000313" key="8">
    <source>
        <dbReference type="EMBL" id="KRO37775.1"/>
    </source>
</evidence>
<dbReference type="PROSITE" id="PS00723">
    <property type="entry name" value="POLYPRENYL_SYNTHASE_1"/>
    <property type="match status" value="1"/>
</dbReference>
<dbReference type="FunFam" id="1.10.600.10:FF:000001">
    <property type="entry name" value="Geranylgeranyl diphosphate synthase"/>
    <property type="match status" value="1"/>
</dbReference>
<name>A0A0R2PID9_9GAMM</name>
<sequence length="289" mass="32068">MSSTFLSECKDKVFHKMASLLEGKDPVTLSMRYSALADSKYIRSGLVFASGHLTGRLSDLALVDMAASLELMHTYSLIHDDLPAMDNDDMRRGQASNHIVFNEATSILAGDALQALAFEVIASSAHIQDKHKIEIIKSLSTACGHQGMVLGQQFDLDAEHKKFHDIERIHTLKTAKLIQVALTMPYLEENQSSAPHSLLYELGEKLGLAFQIMDDVLEASSDSETLGKSNASDIENKKMTYVSVFGVVESERRAGELLAWCNDRINQTFTESQARHLIELAHYMVARSH</sequence>
<keyword evidence="5" id="KW-0460">Magnesium</keyword>
<dbReference type="SFLD" id="SFLDS00005">
    <property type="entry name" value="Isoprenoid_Synthase_Type_I"/>
    <property type="match status" value="1"/>
</dbReference>
<comment type="cofactor">
    <cofactor evidence="1">
        <name>Mg(2+)</name>
        <dbReference type="ChEBI" id="CHEBI:18420"/>
    </cofactor>
</comment>
<gene>
    <name evidence="8" type="ORF">ABR63_06465</name>
</gene>
<dbReference type="Proteomes" id="UP000050874">
    <property type="component" value="Unassembled WGS sequence"/>
</dbReference>
<dbReference type="SFLD" id="SFLDG01017">
    <property type="entry name" value="Polyprenyl_Transferase_Like"/>
    <property type="match status" value="1"/>
</dbReference>
<keyword evidence="4" id="KW-0479">Metal-binding</keyword>
<dbReference type="SUPFAM" id="SSF48576">
    <property type="entry name" value="Terpenoid synthases"/>
    <property type="match status" value="1"/>
</dbReference>
<dbReference type="Gene3D" id="1.10.600.10">
    <property type="entry name" value="Farnesyl Diphosphate Synthase"/>
    <property type="match status" value="1"/>
</dbReference>
<evidence type="ECO:0000256" key="4">
    <source>
        <dbReference type="ARBA" id="ARBA00022723"/>
    </source>
</evidence>
<evidence type="ECO:0000256" key="5">
    <source>
        <dbReference type="ARBA" id="ARBA00022842"/>
    </source>
</evidence>
<reference evidence="9" key="1">
    <citation type="submission" date="2015-10" db="EMBL/GenBank/DDBJ databases">
        <title>Metagenome-Assembled Genomes uncover a global brackish microbiome.</title>
        <authorList>
            <person name="Hugerth L.W."/>
            <person name="Larsson J."/>
            <person name="Alneberg J."/>
            <person name="Lindh M.V."/>
            <person name="Legrand C."/>
            <person name="Pinhassi J."/>
            <person name="Andersson A."/>
        </authorList>
    </citation>
    <scope>NUCLEOTIDE SEQUENCE [LARGE SCALE GENOMIC DNA]</scope>
</reference>
<organism evidence="8 9">
    <name type="scientific">SAR86 cluster bacterium BACL1 MAG-120920-bin57</name>
    <dbReference type="NCBI Taxonomy" id="1655571"/>
    <lineage>
        <taxon>Bacteria</taxon>
        <taxon>Pseudomonadati</taxon>
        <taxon>Pseudomonadota</taxon>
        <taxon>Gammaproteobacteria</taxon>
        <taxon>SAR86 cluster</taxon>
    </lineage>
</organism>
<dbReference type="InterPro" id="IPR000092">
    <property type="entry name" value="Polyprenyl_synt"/>
</dbReference>
<proteinExistence type="inferred from homology"/>
<keyword evidence="6" id="KW-0414">Isoprene biosynthesis</keyword>
<evidence type="ECO:0008006" key="10">
    <source>
        <dbReference type="Google" id="ProtNLM"/>
    </source>
</evidence>
<dbReference type="GO" id="GO:0016114">
    <property type="term" value="P:terpenoid biosynthetic process"/>
    <property type="evidence" value="ECO:0007669"/>
    <property type="project" value="UniProtKB-ARBA"/>
</dbReference>
<dbReference type="InterPro" id="IPR008949">
    <property type="entry name" value="Isoprenoid_synthase_dom_sf"/>
</dbReference>
<dbReference type="InterPro" id="IPR033749">
    <property type="entry name" value="Polyprenyl_synt_CS"/>
</dbReference>
<evidence type="ECO:0000313" key="9">
    <source>
        <dbReference type="Proteomes" id="UP000050874"/>
    </source>
</evidence>
<evidence type="ECO:0000256" key="1">
    <source>
        <dbReference type="ARBA" id="ARBA00001946"/>
    </source>
</evidence>
<comment type="caution">
    <text evidence="8">The sequence shown here is derived from an EMBL/GenBank/DDBJ whole genome shotgun (WGS) entry which is preliminary data.</text>
</comment>
<dbReference type="GO" id="GO:0004659">
    <property type="term" value="F:prenyltransferase activity"/>
    <property type="evidence" value="ECO:0007669"/>
    <property type="project" value="InterPro"/>
</dbReference>
<keyword evidence="3 7" id="KW-0808">Transferase</keyword>
<protein>
    <recommendedName>
        <fullName evidence="10">Geranyl transferase</fullName>
    </recommendedName>
</protein>
<dbReference type="PANTHER" id="PTHR43281">
    <property type="entry name" value="FARNESYL DIPHOSPHATE SYNTHASE"/>
    <property type="match status" value="1"/>
</dbReference>
<dbReference type="AlphaFoldDB" id="A0A0R2PID9"/>
<evidence type="ECO:0000256" key="6">
    <source>
        <dbReference type="ARBA" id="ARBA00023229"/>
    </source>
</evidence>
<dbReference type="GO" id="GO:0008654">
    <property type="term" value="P:phospholipid biosynthetic process"/>
    <property type="evidence" value="ECO:0007669"/>
    <property type="project" value="UniProtKB-ARBA"/>
</dbReference>
<dbReference type="GO" id="GO:0046872">
    <property type="term" value="F:metal ion binding"/>
    <property type="evidence" value="ECO:0007669"/>
    <property type="project" value="UniProtKB-KW"/>
</dbReference>
<evidence type="ECO:0000256" key="3">
    <source>
        <dbReference type="ARBA" id="ARBA00022679"/>
    </source>
</evidence>
<accession>A0A0R2PID9</accession>
<evidence type="ECO:0000256" key="7">
    <source>
        <dbReference type="RuleBase" id="RU004466"/>
    </source>
</evidence>
<dbReference type="PANTHER" id="PTHR43281:SF1">
    <property type="entry name" value="FARNESYL DIPHOSPHATE SYNTHASE"/>
    <property type="match status" value="1"/>
</dbReference>
<comment type="similarity">
    <text evidence="2 7">Belongs to the FPP/GGPP synthase family.</text>
</comment>
<evidence type="ECO:0000256" key="2">
    <source>
        <dbReference type="ARBA" id="ARBA00006706"/>
    </source>
</evidence>